<name>L1LBQ4_THEEQ</name>
<evidence type="ECO:0000313" key="1">
    <source>
        <dbReference type="EMBL" id="EKX72704.1"/>
    </source>
</evidence>
<comment type="caution">
    <text evidence="1">The sequence shown here is derived from an EMBL/GenBank/DDBJ whole genome shotgun (WGS) entry which is preliminary data.</text>
</comment>
<organism evidence="1 2">
    <name type="scientific">Theileria equi strain WA</name>
    <dbReference type="NCBI Taxonomy" id="1537102"/>
    <lineage>
        <taxon>Eukaryota</taxon>
        <taxon>Sar</taxon>
        <taxon>Alveolata</taxon>
        <taxon>Apicomplexa</taxon>
        <taxon>Aconoidasida</taxon>
        <taxon>Piroplasmida</taxon>
        <taxon>Theileriidae</taxon>
        <taxon>Theileria</taxon>
    </lineage>
</organism>
<dbReference type="OrthoDB" id="365137at2759"/>
<proteinExistence type="predicted"/>
<dbReference type="KEGG" id="beq:BEWA_012630"/>
<dbReference type="VEuPathDB" id="PiroplasmaDB:BEWA_012630"/>
<dbReference type="GeneID" id="15804339"/>
<dbReference type="EMBL" id="ACOU01000004">
    <property type="protein sequence ID" value="EKX72704.1"/>
    <property type="molecule type" value="Genomic_DNA"/>
</dbReference>
<dbReference type="Proteomes" id="UP000031512">
    <property type="component" value="Unassembled WGS sequence"/>
</dbReference>
<protein>
    <submittedName>
        <fullName evidence="1">Uncharacterized protein</fullName>
    </submittedName>
</protein>
<accession>L1LBQ4</accession>
<dbReference type="eggNOG" id="ENOG502QWWI">
    <property type="taxonomic scope" value="Eukaryota"/>
</dbReference>
<reference evidence="1 2" key="1">
    <citation type="journal article" date="2012" name="BMC Genomics">
        <title>Comparative genomic analysis and phylogenetic position of Theileria equi.</title>
        <authorList>
            <person name="Kappmeyer L.S."/>
            <person name="Thiagarajan M."/>
            <person name="Herndon D.R."/>
            <person name="Ramsay J.D."/>
            <person name="Caler E."/>
            <person name="Djikeng A."/>
            <person name="Gillespie J.J."/>
            <person name="Lau A.O."/>
            <person name="Roalson E.H."/>
            <person name="Silva J.C."/>
            <person name="Silva M.G."/>
            <person name="Suarez C.E."/>
            <person name="Ueti M.W."/>
            <person name="Nene V.M."/>
            <person name="Mealey R.H."/>
            <person name="Knowles D.P."/>
            <person name="Brayton K.A."/>
        </authorList>
    </citation>
    <scope>NUCLEOTIDE SEQUENCE [LARGE SCALE GENOMIC DNA]</scope>
    <source>
        <strain evidence="1 2">WA</strain>
    </source>
</reference>
<gene>
    <name evidence="1" type="ORF">BEWA_012630</name>
</gene>
<dbReference type="RefSeq" id="XP_004832156.1">
    <property type="nucleotide sequence ID" value="XM_004832099.1"/>
</dbReference>
<sequence>MQYCEVTPKLLRGIVHLETVTRFSGGELEYNDSHKCLFIREEKSEIKLLIKPLYSYELVPDCKLHSSVCYDIKVLLETPGNEHTKIDFIEEDCDYTYRAPTELLHGFTKGKELDTGRVICPTEKENNWTKAHFSCKNLNIKCVRLLSIEVKAVNDYQVLSWRLGIEFDKSLTYVDLKLSTLSIDAEVALLNDNKKVTLLCKNCKGLISILADFRALATPSDFFTESIGSAYCEECQDDLPCNKVCMPNRNDLIYVGYDSITFYKTDDIKTVEDKSCCKHCNKELGKLDPKVEGCISLPKNNVIGISGDYDVFWRYSKGIEFIERLQLNTNLKISLHDIDNERKVVQIIKASRIPDTFIFIDNNPVVTLRVLWKTLNRAPEDSIQVVSDIYHHIFTILSLFSQSKAKETDLIPSLLPAL</sequence>
<dbReference type="AlphaFoldDB" id="L1LBQ4"/>
<evidence type="ECO:0000313" key="2">
    <source>
        <dbReference type="Proteomes" id="UP000031512"/>
    </source>
</evidence>
<keyword evidence="2" id="KW-1185">Reference proteome</keyword>